<evidence type="ECO:0000256" key="15">
    <source>
        <dbReference type="RuleBase" id="RU004016"/>
    </source>
</evidence>
<reference evidence="18 19" key="1">
    <citation type="submission" date="2019-03" db="EMBL/GenBank/DDBJ databases">
        <title>Genomic Encyclopedia of Type Strains, Phase IV (KMG-IV): sequencing the most valuable type-strain genomes for metagenomic binning, comparative biology and taxonomic classification.</title>
        <authorList>
            <person name="Goeker M."/>
        </authorList>
    </citation>
    <scope>NUCLEOTIDE SEQUENCE [LARGE SCALE GENOMIC DNA]</scope>
    <source>
        <strain evidence="18 19">DSM 24629</strain>
    </source>
</reference>
<dbReference type="GO" id="GO:0008360">
    <property type="term" value="P:regulation of cell shape"/>
    <property type="evidence" value="ECO:0007669"/>
    <property type="project" value="UniProtKB-KW"/>
</dbReference>
<evidence type="ECO:0000313" key="18">
    <source>
        <dbReference type="EMBL" id="TCT15012.1"/>
    </source>
</evidence>
<dbReference type="Pfam" id="PF00768">
    <property type="entry name" value="Peptidase_S11"/>
    <property type="match status" value="1"/>
</dbReference>
<dbReference type="PANTHER" id="PTHR21581">
    <property type="entry name" value="D-ALANYL-D-ALANINE CARBOXYPEPTIDASE"/>
    <property type="match status" value="1"/>
</dbReference>
<dbReference type="InterPro" id="IPR018044">
    <property type="entry name" value="Peptidase_S11"/>
</dbReference>
<keyword evidence="7" id="KW-0732">Signal</keyword>
<dbReference type="SUPFAM" id="SSF69189">
    <property type="entry name" value="Penicillin-binding protein associated domain"/>
    <property type="match status" value="1"/>
</dbReference>
<sequence length="385" mass="43720">MHSFRKRRFLCLIFSIILGFVVVNNSISAEDVDLRLHALAAILMDGDNGRVLWEHNGTEQRAMASTTKIMTTMIVLEYGNLEDEVEVSKRASQAPDVQLHIREGEKYRLGDLLYALMLESSNDVAIAIAEHVGGSVEEFAQMMTEKAKDVGAHNTSFKTPNGLDAEGHYSTAYDLAIIAKYALENEQFREIIRTRNKQFYELTNNRHFHVYNKNAFLDQMNGAIGVKTGFTNQAGYCFVGAVERDGKLFISVVLGSGWPYNRQYKWQDTQKIMNYALDNYEYQKVVEGKINLDPVEVIDGKVKDVPIELYGGEVGLLLNDNEVVRKDISIPEYLDAPIQDNVTVGYLSVYIDDELYTMLPIKTTESVEKIDFKFCLDIIIKKFLF</sequence>
<keyword evidence="19" id="KW-1185">Reference proteome</keyword>
<dbReference type="EMBL" id="SMAL01000004">
    <property type="protein sequence ID" value="TCT15012.1"/>
    <property type="molecule type" value="Genomic_DNA"/>
</dbReference>
<dbReference type="Proteomes" id="UP000294902">
    <property type="component" value="Unassembled WGS sequence"/>
</dbReference>
<keyword evidence="8" id="KW-0378">Hydrolase</keyword>
<dbReference type="InterPro" id="IPR001967">
    <property type="entry name" value="Peptidase_S11_N"/>
</dbReference>
<dbReference type="GO" id="GO:0009252">
    <property type="term" value="P:peptidoglycan biosynthetic process"/>
    <property type="evidence" value="ECO:0007669"/>
    <property type="project" value="UniProtKB-UniPathway"/>
</dbReference>
<dbReference type="Gene3D" id="3.40.710.10">
    <property type="entry name" value="DD-peptidase/beta-lactamase superfamily"/>
    <property type="match status" value="1"/>
</dbReference>
<dbReference type="PANTHER" id="PTHR21581:SF33">
    <property type="entry name" value="D-ALANYL-D-ALANINE CARBOXYPEPTIDASE DACB"/>
    <property type="match status" value="1"/>
</dbReference>
<accession>A0A4R3MPU9</accession>
<comment type="pathway">
    <text evidence="2">Cell wall biogenesis; peptidoglycan biosynthesis.</text>
</comment>
<gene>
    <name evidence="18" type="ORF">EDC18_104162</name>
</gene>
<dbReference type="UniPathway" id="UPA00219"/>
<name>A0A4R3MPU9_9FIRM</name>
<evidence type="ECO:0000256" key="7">
    <source>
        <dbReference type="ARBA" id="ARBA00022729"/>
    </source>
</evidence>
<dbReference type="GO" id="GO:0071555">
    <property type="term" value="P:cell wall organization"/>
    <property type="evidence" value="ECO:0007669"/>
    <property type="project" value="UniProtKB-KW"/>
</dbReference>
<dbReference type="Pfam" id="PF07943">
    <property type="entry name" value="PBP5_C"/>
    <property type="match status" value="1"/>
</dbReference>
<evidence type="ECO:0000256" key="10">
    <source>
        <dbReference type="ARBA" id="ARBA00022984"/>
    </source>
</evidence>
<dbReference type="GO" id="GO:0009002">
    <property type="term" value="F:serine-type D-Ala-D-Ala carboxypeptidase activity"/>
    <property type="evidence" value="ECO:0007669"/>
    <property type="project" value="UniProtKB-EC"/>
</dbReference>
<evidence type="ECO:0000256" key="14">
    <source>
        <dbReference type="PIRSR" id="PIRSR618044-2"/>
    </source>
</evidence>
<comment type="caution">
    <text evidence="18">The sequence shown here is derived from an EMBL/GenBank/DDBJ whole genome shotgun (WGS) entry which is preliminary data.</text>
</comment>
<evidence type="ECO:0000256" key="1">
    <source>
        <dbReference type="ARBA" id="ARBA00003217"/>
    </source>
</evidence>
<dbReference type="RefSeq" id="WP_132251917.1">
    <property type="nucleotide sequence ID" value="NZ_SMAL01000004.1"/>
</dbReference>
<evidence type="ECO:0000256" key="5">
    <source>
        <dbReference type="ARBA" id="ARBA00022645"/>
    </source>
</evidence>
<dbReference type="SUPFAM" id="SSF56601">
    <property type="entry name" value="beta-lactamase/transpeptidase-like"/>
    <property type="match status" value="1"/>
</dbReference>
<comment type="catalytic activity">
    <reaction evidence="12">
        <text>Preferential cleavage: (Ac)2-L-Lys-D-Ala-|-D-Ala. Also transpeptidation of peptidyl-alanyl moieties that are N-acyl substituents of D-alanine.</text>
        <dbReference type="EC" id="3.4.16.4"/>
    </reaction>
</comment>
<evidence type="ECO:0000256" key="6">
    <source>
        <dbReference type="ARBA" id="ARBA00022670"/>
    </source>
</evidence>
<feature type="domain" description="Peptidase S11 D-alanyl-D-alanine carboxypeptidase A N-terminal" evidence="16">
    <location>
        <begin position="35"/>
        <end position="255"/>
    </location>
</feature>
<evidence type="ECO:0000256" key="3">
    <source>
        <dbReference type="ARBA" id="ARBA00007164"/>
    </source>
</evidence>
<dbReference type="PRINTS" id="PR00725">
    <property type="entry name" value="DADACBPTASE1"/>
</dbReference>
<feature type="domain" description="Peptidase S11 D-Ala-D-Ala carboxypeptidase A C-terminal" evidence="17">
    <location>
        <begin position="280"/>
        <end position="369"/>
    </location>
</feature>
<evidence type="ECO:0000256" key="2">
    <source>
        <dbReference type="ARBA" id="ARBA00004752"/>
    </source>
</evidence>
<dbReference type="InterPro" id="IPR015956">
    <property type="entry name" value="Peniciliin-bd_prot_C_sf"/>
</dbReference>
<evidence type="ECO:0000256" key="9">
    <source>
        <dbReference type="ARBA" id="ARBA00022960"/>
    </source>
</evidence>
<evidence type="ECO:0000256" key="11">
    <source>
        <dbReference type="ARBA" id="ARBA00023316"/>
    </source>
</evidence>
<keyword evidence="9" id="KW-0133">Cell shape</keyword>
<evidence type="ECO:0000256" key="12">
    <source>
        <dbReference type="ARBA" id="ARBA00034000"/>
    </source>
</evidence>
<dbReference type="OrthoDB" id="9791132at2"/>
<dbReference type="GO" id="GO:0006508">
    <property type="term" value="P:proteolysis"/>
    <property type="evidence" value="ECO:0007669"/>
    <property type="project" value="UniProtKB-KW"/>
</dbReference>
<keyword evidence="6" id="KW-0645">Protease</keyword>
<protein>
    <recommendedName>
        <fullName evidence="4">serine-type D-Ala-D-Ala carboxypeptidase</fullName>
        <ecNumber evidence="4">3.4.16.4</ecNumber>
    </recommendedName>
</protein>
<proteinExistence type="inferred from homology"/>
<evidence type="ECO:0000256" key="8">
    <source>
        <dbReference type="ARBA" id="ARBA00022801"/>
    </source>
</evidence>
<dbReference type="Gene3D" id="2.60.410.10">
    <property type="entry name" value="D-Ala-D-Ala carboxypeptidase, C-terminal domain"/>
    <property type="match status" value="1"/>
</dbReference>
<feature type="binding site" evidence="14">
    <location>
        <position position="227"/>
    </location>
    <ligand>
        <name>substrate</name>
    </ligand>
</feature>
<feature type="active site" description="Proton acceptor" evidence="13">
    <location>
        <position position="68"/>
    </location>
</feature>
<dbReference type="InterPro" id="IPR037167">
    <property type="entry name" value="Peptidase_S11_C_sf"/>
</dbReference>
<evidence type="ECO:0000256" key="13">
    <source>
        <dbReference type="PIRSR" id="PIRSR618044-1"/>
    </source>
</evidence>
<dbReference type="InterPro" id="IPR012907">
    <property type="entry name" value="Peptidase_S11_C"/>
</dbReference>
<evidence type="ECO:0000313" key="19">
    <source>
        <dbReference type="Proteomes" id="UP000294902"/>
    </source>
</evidence>
<keyword evidence="5 18" id="KW-0121">Carboxypeptidase</keyword>
<comment type="function">
    <text evidence="1">Removes C-terminal D-alanyl residues from sugar-peptide cell wall precursors.</text>
</comment>
<evidence type="ECO:0000256" key="4">
    <source>
        <dbReference type="ARBA" id="ARBA00012448"/>
    </source>
</evidence>
<evidence type="ECO:0000259" key="17">
    <source>
        <dbReference type="Pfam" id="PF07943"/>
    </source>
</evidence>
<keyword evidence="11" id="KW-0961">Cell wall biogenesis/degradation</keyword>
<evidence type="ECO:0000259" key="16">
    <source>
        <dbReference type="Pfam" id="PF00768"/>
    </source>
</evidence>
<feature type="active site" evidence="13">
    <location>
        <position position="120"/>
    </location>
</feature>
<dbReference type="EC" id="3.4.16.4" evidence="4"/>
<keyword evidence="10" id="KW-0573">Peptidoglycan synthesis</keyword>
<organism evidence="18 19">
    <name type="scientific">Natranaerovirga pectinivora</name>
    <dbReference type="NCBI Taxonomy" id="682400"/>
    <lineage>
        <taxon>Bacteria</taxon>
        <taxon>Bacillati</taxon>
        <taxon>Bacillota</taxon>
        <taxon>Clostridia</taxon>
        <taxon>Lachnospirales</taxon>
        <taxon>Natranaerovirgaceae</taxon>
        <taxon>Natranaerovirga</taxon>
    </lineage>
</organism>
<dbReference type="AlphaFoldDB" id="A0A4R3MPU9"/>
<comment type="similarity">
    <text evidence="3 15">Belongs to the peptidase S11 family.</text>
</comment>
<dbReference type="InterPro" id="IPR012338">
    <property type="entry name" value="Beta-lactam/transpept-like"/>
</dbReference>
<feature type="active site" description="Acyl-ester intermediate" evidence="13">
    <location>
        <position position="65"/>
    </location>
</feature>